<dbReference type="AlphaFoldDB" id="A0A369K615"/>
<dbReference type="SUPFAM" id="SSF51316">
    <property type="entry name" value="Mss4-like"/>
    <property type="match status" value="1"/>
</dbReference>
<dbReference type="Proteomes" id="UP000076154">
    <property type="component" value="Unassembled WGS sequence"/>
</dbReference>
<accession>A0A369K615</accession>
<dbReference type="PANTHER" id="PTHR33337">
    <property type="entry name" value="GFA DOMAIN-CONTAINING PROTEIN"/>
    <property type="match status" value="1"/>
</dbReference>
<evidence type="ECO:0000256" key="3">
    <source>
        <dbReference type="ARBA" id="ARBA00022833"/>
    </source>
</evidence>
<name>A0A369K615_HYPMA</name>
<dbReference type="PANTHER" id="PTHR33337:SF39">
    <property type="entry name" value="DUF636 DOMAIN PROTEIN (AFU_ORTHOLOGUE AFUA_6G11530)"/>
    <property type="match status" value="1"/>
</dbReference>
<reference evidence="6" key="1">
    <citation type="submission" date="2018-04" db="EMBL/GenBank/DDBJ databases">
        <title>Whole genome sequencing of Hypsizygus marmoreus.</title>
        <authorList>
            <person name="Choi I.-G."/>
            <person name="Min B."/>
            <person name="Kim J.-G."/>
            <person name="Kim S."/>
            <person name="Oh Y.-L."/>
            <person name="Kong W.-S."/>
            <person name="Park H."/>
            <person name="Jeong J."/>
            <person name="Song E.-S."/>
        </authorList>
    </citation>
    <scope>NUCLEOTIDE SEQUENCE [LARGE SCALE GENOMIC DNA]</scope>
    <source>
        <strain evidence="6">51987-8</strain>
    </source>
</reference>
<keyword evidence="7" id="KW-1185">Reference proteome</keyword>
<gene>
    <name evidence="6" type="ORF">Hypma_013916</name>
</gene>
<dbReference type="GO" id="GO:0046872">
    <property type="term" value="F:metal ion binding"/>
    <property type="evidence" value="ECO:0007669"/>
    <property type="project" value="UniProtKB-KW"/>
</dbReference>
<evidence type="ECO:0000256" key="2">
    <source>
        <dbReference type="ARBA" id="ARBA00022723"/>
    </source>
</evidence>
<evidence type="ECO:0000256" key="1">
    <source>
        <dbReference type="ARBA" id="ARBA00005495"/>
    </source>
</evidence>
<dbReference type="InterPro" id="IPR006913">
    <property type="entry name" value="CENP-V/GFA"/>
</dbReference>
<evidence type="ECO:0000313" key="6">
    <source>
        <dbReference type="EMBL" id="RDB30059.1"/>
    </source>
</evidence>
<feature type="domain" description="CENP-V/GFA" evidence="5">
    <location>
        <begin position="10"/>
        <end position="134"/>
    </location>
</feature>
<dbReference type="Pfam" id="PF04828">
    <property type="entry name" value="GFA"/>
    <property type="match status" value="1"/>
</dbReference>
<keyword evidence="3" id="KW-0862">Zinc</keyword>
<dbReference type="InParanoid" id="A0A369K615"/>
<dbReference type="PROSITE" id="PS51891">
    <property type="entry name" value="CENP_V_GFA"/>
    <property type="match status" value="1"/>
</dbReference>
<proteinExistence type="inferred from homology"/>
<evidence type="ECO:0000256" key="4">
    <source>
        <dbReference type="ARBA" id="ARBA00023239"/>
    </source>
</evidence>
<dbReference type="Gene3D" id="3.90.1590.10">
    <property type="entry name" value="glutathione-dependent formaldehyde- activating enzyme (gfa)"/>
    <property type="match status" value="1"/>
</dbReference>
<dbReference type="EMBL" id="LUEZ02000009">
    <property type="protein sequence ID" value="RDB30059.1"/>
    <property type="molecule type" value="Genomic_DNA"/>
</dbReference>
<evidence type="ECO:0000313" key="7">
    <source>
        <dbReference type="Proteomes" id="UP000076154"/>
    </source>
</evidence>
<sequence length="138" mass="15403">MSDEAVPMTSHGGCLCGKVRYTVCGEPKKRFICHCINCKRFSGSAFLDIAFFQPEQFTLESGKEYLKDYIDEETRSGNPLKCSFCSECGSSLTLSKDNDEMVLVNCGTFDGKIAWGITGEVFDDMRRAYLVPFRTGSE</sequence>
<dbReference type="GO" id="GO:0016846">
    <property type="term" value="F:carbon-sulfur lyase activity"/>
    <property type="evidence" value="ECO:0007669"/>
    <property type="project" value="InterPro"/>
</dbReference>
<keyword evidence="4" id="KW-0456">Lyase</keyword>
<comment type="caution">
    <text evidence="6">The sequence shown here is derived from an EMBL/GenBank/DDBJ whole genome shotgun (WGS) entry which is preliminary data.</text>
</comment>
<comment type="similarity">
    <text evidence="1">Belongs to the Gfa family.</text>
</comment>
<organism evidence="6 7">
    <name type="scientific">Hypsizygus marmoreus</name>
    <name type="common">White beech mushroom</name>
    <name type="synonym">Agaricus marmoreus</name>
    <dbReference type="NCBI Taxonomy" id="39966"/>
    <lineage>
        <taxon>Eukaryota</taxon>
        <taxon>Fungi</taxon>
        <taxon>Dikarya</taxon>
        <taxon>Basidiomycota</taxon>
        <taxon>Agaricomycotina</taxon>
        <taxon>Agaricomycetes</taxon>
        <taxon>Agaricomycetidae</taxon>
        <taxon>Agaricales</taxon>
        <taxon>Tricholomatineae</taxon>
        <taxon>Lyophyllaceae</taxon>
        <taxon>Hypsizygus</taxon>
    </lineage>
</organism>
<dbReference type="STRING" id="39966.A0A369K615"/>
<dbReference type="InterPro" id="IPR011057">
    <property type="entry name" value="Mss4-like_sf"/>
</dbReference>
<dbReference type="OrthoDB" id="9985472at2759"/>
<evidence type="ECO:0000259" key="5">
    <source>
        <dbReference type="PROSITE" id="PS51891"/>
    </source>
</evidence>
<protein>
    <recommendedName>
        <fullName evidence="5">CENP-V/GFA domain-containing protein</fullName>
    </recommendedName>
</protein>
<keyword evidence="2" id="KW-0479">Metal-binding</keyword>